<dbReference type="GO" id="GO:0005868">
    <property type="term" value="C:cytoplasmic dynein complex"/>
    <property type="evidence" value="ECO:0007669"/>
    <property type="project" value="TreeGrafter"/>
</dbReference>
<evidence type="ECO:0000256" key="3">
    <source>
        <dbReference type="ARBA" id="ARBA00022490"/>
    </source>
</evidence>
<dbReference type="EMBL" id="APAU02000149">
    <property type="protein sequence ID" value="EUB55658.1"/>
    <property type="molecule type" value="Genomic_DNA"/>
</dbReference>
<proteinExistence type="inferred from homology"/>
<evidence type="ECO:0000256" key="8">
    <source>
        <dbReference type="RuleBase" id="RU365010"/>
    </source>
</evidence>
<reference evidence="13" key="4">
    <citation type="submission" date="2020-10" db="UniProtKB">
        <authorList>
            <consortium name="WormBaseParasite"/>
        </authorList>
    </citation>
    <scope>IDENTIFICATION</scope>
</reference>
<dbReference type="CDD" id="cd21452">
    <property type="entry name" value="DLC-like_DYNLL1_DYNLL2"/>
    <property type="match status" value="1"/>
</dbReference>
<dbReference type="EMBL" id="LK028577">
    <property type="protein sequence ID" value="CDS16709.1"/>
    <property type="molecule type" value="Genomic_DNA"/>
</dbReference>
<dbReference type="SUPFAM" id="SSF54648">
    <property type="entry name" value="DLC"/>
    <property type="match status" value="1"/>
</dbReference>
<dbReference type="Proteomes" id="UP000019149">
    <property type="component" value="Unassembled WGS sequence"/>
</dbReference>
<sequence>MSEVKAIIKNADMSEGMQQRSIDCARDAMTQFNVAKEIAAYIKKEFDSTYGPIWHCVVGRQFGSYLTHEARHFIFFYMNQMAILIFKAG</sequence>
<dbReference type="AlphaFoldDB" id="U6IY92"/>
<name>U6IY92_ECHGR</name>
<dbReference type="SMART" id="SM01375">
    <property type="entry name" value="Dynein_light"/>
    <property type="match status" value="1"/>
</dbReference>
<dbReference type="Gene3D" id="3.30.740.10">
    <property type="entry name" value="Protein Inhibitor Of Neuronal Nitric Oxide Synthase"/>
    <property type="match status" value="1"/>
</dbReference>
<keyword evidence="4 8" id="KW-0493">Microtubule</keyword>
<keyword evidence="5 8" id="KW-0243">Dynein</keyword>
<dbReference type="Proteomes" id="UP000492820">
    <property type="component" value="Unassembled WGS sequence"/>
</dbReference>
<evidence type="ECO:0000313" key="13">
    <source>
        <dbReference type="WBParaSite" id="EgrG_000940600"/>
    </source>
</evidence>
<gene>
    <name evidence="10 13" type="ORF">EGR_09466</name>
    <name evidence="9" type="ORF">EgrG_000940600</name>
</gene>
<dbReference type="GO" id="GO:0005874">
    <property type="term" value="C:microtubule"/>
    <property type="evidence" value="ECO:0007669"/>
    <property type="project" value="UniProtKB-KW"/>
</dbReference>
<keyword evidence="3 8" id="KW-0963">Cytoplasm</keyword>
<dbReference type="FunFam" id="3.30.740.10:FF:000001">
    <property type="entry name" value="Dynein light chain"/>
    <property type="match status" value="1"/>
</dbReference>
<organism evidence="10 11">
    <name type="scientific">Echinococcus granulosus</name>
    <name type="common">Hydatid tapeworm</name>
    <dbReference type="NCBI Taxonomy" id="6210"/>
    <lineage>
        <taxon>Eukaryota</taxon>
        <taxon>Metazoa</taxon>
        <taxon>Spiralia</taxon>
        <taxon>Lophotrochozoa</taxon>
        <taxon>Platyhelminthes</taxon>
        <taxon>Cestoda</taxon>
        <taxon>Eucestoda</taxon>
        <taxon>Cyclophyllidea</taxon>
        <taxon>Taeniidae</taxon>
        <taxon>Echinococcus</taxon>
        <taxon>Echinococcus granulosus group</taxon>
    </lineage>
</organism>
<evidence type="ECO:0000313" key="11">
    <source>
        <dbReference type="Proteomes" id="UP000019149"/>
    </source>
</evidence>
<accession>U6IY92</accession>
<dbReference type="InterPro" id="IPR001372">
    <property type="entry name" value="Dynein_light_chain_typ-1/2"/>
</dbReference>
<keyword evidence="7 8" id="KW-0206">Cytoskeleton</keyword>
<dbReference type="GeneID" id="36345181"/>
<reference evidence="9" key="3">
    <citation type="submission" date="2014-06" db="EMBL/GenBank/DDBJ databases">
        <authorList>
            <person name="Aslett M."/>
        </authorList>
    </citation>
    <scope>NUCLEOTIDE SEQUENCE</scope>
</reference>
<dbReference type="PANTHER" id="PTHR11886:SF35">
    <property type="entry name" value="DYNEIN LIGHT CHAIN"/>
    <property type="match status" value="1"/>
</dbReference>
<evidence type="ECO:0000313" key="10">
    <source>
        <dbReference type="EMBL" id="EUB55658.1"/>
    </source>
</evidence>
<evidence type="ECO:0000256" key="2">
    <source>
        <dbReference type="ARBA" id="ARBA00010156"/>
    </source>
</evidence>
<comment type="similarity">
    <text evidence="2 8">Belongs to the dynein light chain family.</text>
</comment>
<reference evidence="9 12" key="2">
    <citation type="journal article" date="2013" name="Nature">
        <title>The genomes of four tapeworm species reveal adaptations to parasitism.</title>
        <authorList>
            <person name="Tsai I.J."/>
            <person name="Zarowiecki M."/>
            <person name="Holroyd N."/>
            <person name="Garciarrubio A."/>
            <person name="Sanchez-Flores A."/>
            <person name="Brooks K.L."/>
            <person name="Tracey A."/>
            <person name="Bobes R.J."/>
            <person name="Fragoso G."/>
            <person name="Sciutto E."/>
            <person name="Aslett M."/>
            <person name="Beasley H."/>
            <person name="Bennett H.M."/>
            <person name="Cai J."/>
            <person name="Camicia F."/>
            <person name="Clark R."/>
            <person name="Cucher M."/>
            <person name="De Silva N."/>
            <person name="Day T.A."/>
            <person name="Deplazes P."/>
            <person name="Estrada K."/>
            <person name="Fernandez C."/>
            <person name="Holland P.W."/>
            <person name="Hou J."/>
            <person name="Hu S."/>
            <person name="Huckvale T."/>
            <person name="Hung S.S."/>
            <person name="Kamenetzky L."/>
            <person name="Keane J.A."/>
            <person name="Kiss F."/>
            <person name="Koziol U."/>
            <person name="Lambert O."/>
            <person name="Liu K."/>
            <person name="Luo X."/>
            <person name="Luo Y."/>
            <person name="Macchiaroli N."/>
            <person name="Nichol S."/>
            <person name="Paps J."/>
            <person name="Parkinson J."/>
            <person name="Pouchkina-Stantcheva N."/>
            <person name="Riddiford N."/>
            <person name="Rosenzvit M."/>
            <person name="Salinas G."/>
            <person name="Wasmuth J.D."/>
            <person name="Zamanian M."/>
            <person name="Zheng Y."/>
            <person name="Cai X."/>
            <person name="Soberon X."/>
            <person name="Olson P.D."/>
            <person name="Laclette J.P."/>
            <person name="Brehm K."/>
            <person name="Berriman M."/>
            <person name="Garciarrubio A."/>
            <person name="Bobes R.J."/>
            <person name="Fragoso G."/>
            <person name="Sanchez-Flores A."/>
            <person name="Estrada K."/>
            <person name="Cevallos M.A."/>
            <person name="Morett E."/>
            <person name="Gonzalez V."/>
            <person name="Portillo T."/>
            <person name="Ochoa-Leyva A."/>
            <person name="Jose M.V."/>
            <person name="Sciutto E."/>
            <person name="Landa A."/>
            <person name="Jimenez L."/>
            <person name="Valdes V."/>
            <person name="Carrero J.C."/>
            <person name="Larralde C."/>
            <person name="Morales-Montor J."/>
            <person name="Limon-Lason J."/>
            <person name="Soberon X."/>
            <person name="Laclette J.P."/>
        </authorList>
    </citation>
    <scope>NUCLEOTIDE SEQUENCE [LARGE SCALE GENOMIC DNA]</scope>
</reference>
<dbReference type="OrthoDB" id="10033309at2759"/>
<evidence type="ECO:0000256" key="4">
    <source>
        <dbReference type="ARBA" id="ARBA00022701"/>
    </source>
</evidence>
<dbReference type="GO" id="GO:0045505">
    <property type="term" value="F:dynein intermediate chain binding"/>
    <property type="evidence" value="ECO:0007669"/>
    <property type="project" value="TreeGrafter"/>
</dbReference>
<dbReference type="RefSeq" id="XP_024346854.1">
    <property type="nucleotide sequence ID" value="XM_024498715.1"/>
</dbReference>
<dbReference type="InterPro" id="IPR037177">
    <property type="entry name" value="DLC_sf"/>
</dbReference>
<evidence type="ECO:0000313" key="12">
    <source>
        <dbReference type="Proteomes" id="UP000492820"/>
    </source>
</evidence>
<dbReference type="Pfam" id="PF01221">
    <property type="entry name" value="Dynein_light"/>
    <property type="match status" value="1"/>
</dbReference>
<reference evidence="10 11" key="1">
    <citation type="journal article" date="2013" name="Nat. Genet.">
        <title>The genome of the hydatid tapeworm Echinococcus granulosus.</title>
        <authorList>
            <person name="Zheng H."/>
            <person name="Zhang W."/>
            <person name="Zhang L."/>
            <person name="Zhang Z."/>
            <person name="Li J."/>
            <person name="Lu G."/>
            <person name="Zhu Y."/>
            <person name="Wang Y."/>
            <person name="Huang Y."/>
            <person name="Liu J."/>
            <person name="Kang H."/>
            <person name="Chen J."/>
            <person name="Wang L."/>
            <person name="Chen A."/>
            <person name="Yu S."/>
            <person name="Gao Z."/>
            <person name="Jin L."/>
            <person name="Gu W."/>
            <person name="Wang Z."/>
            <person name="Zhao L."/>
            <person name="Shi B."/>
            <person name="Wen H."/>
            <person name="Lin R."/>
            <person name="Jones M.K."/>
            <person name="Brejova B."/>
            <person name="Vinar T."/>
            <person name="Zhao G."/>
            <person name="McManus D.P."/>
            <person name="Chen Z."/>
            <person name="Zhou Y."/>
            <person name="Wang S."/>
        </authorList>
    </citation>
    <scope>NUCLEOTIDE SEQUENCE [LARGE SCALE GENOMIC DNA]</scope>
</reference>
<evidence type="ECO:0000256" key="7">
    <source>
        <dbReference type="ARBA" id="ARBA00023212"/>
    </source>
</evidence>
<dbReference type="CTD" id="36345181"/>
<keyword evidence="11" id="KW-1185">Reference proteome</keyword>
<dbReference type="STRING" id="6210.U6IY92"/>
<evidence type="ECO:0000256" key="5">
    <source>
        <dbReference type="ARBA" id="ARBA00023017"/>
    </source>
</evidence>
<dbReference type="GO" id="GO:0007017">
    <property type="term" value="P:microtubule-based process"/>
    <property type="evidence" value="ECO:0007669"/>
    <property type="project" value="InterPro"/>
</dbReference>
<dbReference type="OMA" id="CARDAMT"/>
<protein>
    <recommendedName>
        <fullName evidence="8">Dynein light chain</fullName>
    </recommendedName>
</protein>
<evidence type="ECO:0000313" key="9">
    <source>
        <dbReference type="EMBL" id="CDS16709.1"/>
    </source>
</evidence>
<evidence type="ECO:0000256" key="1">
    <source>
        <dbReference type="ARBA" id="ARBA00004245"/>
    </source>
</evidence>
<dbReference type="WBParaSite" id="EgrG_000940600">
    <property type="protein sequence ID" value="EgrG_000940600"/>
    <property type="gene ID" value="EgrG_000940600"/>
</dbReference>
<dbReference type="KEGG" id="egl:EGR_09466"/>
<comment type="subcellular location">
    <subcellularLocation>
        <location evidence="1 8">Cytoplasm</location>
        <location evidence="1 8">Cytoskeleton</location>
    </subcellularLocation>
</comment>
<evidence type="ECO:0000256" key="6">
    <source>
        <dbReference type="ARBA" id="ARBA00023175"/>
    </source>
</evidence>
<keyword evidence="6 8" id="KW-0505">Motor protein</keyword>
<dbReference type="PANTHER" id="PTHR11886">
    <property type="entry name" value="DYNEIN LIGHT CHAIN"/>
    <property type="match status" value="1"/>
</dbReference>